<evidence type="ECO:0000259" key="2">
    <source>
        <dbReference type="Pfam" id="PF15084"/>
    </source>
</evidence>
<organism evidence="3 4">
    <name type="scientific">Chelonia mydas</name>
    <name type="common">Green sea-turtle</name>
    <name type="synonym">Chelonia agassizi</name>
    <dbReference type="NCBI Taxonomy" id="8469"/>
    <lineage>
        <taxon>Eukaryota</taxon>
        <taxon>Metazoa</taxon>
        <taxon>Chordata</taxon>
        <taxon>Craniata</taxon>
        <taxon>Vertebrata</taxon>
        <taxon>Euteleostomi</taxon>
        <taxon>Archelosauria</taxon>
        <taxon>Testudinata</taxon>
        <taxon>Testudines</taxon>
        <taxon>Cryptodira</taxon>
        <taxon>Durocryptodira</taxon>
        <taxon>Americhelydia</taxon>
        <taxon>Chelonioidea</taxon>
        <taxon>Cheloniidae</taxon>
        <taxon>Chelonia</taxon>
    </lineage>
</organism>
<feature type="compositionally biased region" description="Polar residues" evidence="1">
    <location>
        <begin position="44"/>
        <end position="53"/>
    </location>
</feature>
<keyword evidence="4" id="KW-1185">Reference proteome</keyword>
<feature type="region of interest" description="Disordered" evidence="1">
    <location>
        <begin position="353"/>
        <end position="387"/>
    </location>
</feature>
<protein>
    <recommendedName>
        <fullName evidence="2">DUF4550 domain-containing protein</fullName>
    </recommendedName>
</protein>
<proteinExistence type="predicted"/>
<dbReference type="STRING" id="8469.M7BT07"/>
<reference evidence="4" key="1">
    <citation type="journal article" date="2013" name="Nat. Genet.">
        <title>The draft genomes of soft-shell turtle and green sea turtle yield insights into the development and evolution of the turtle-specific body plan.</title>
        <authorList>
            <person name="Wang Z."/>
            <person name="Pascual-Anaya J."/>
            <person name="Zadissa A."/>
            <person name="Li W."/>
            <person name="Niimura Y."/>
            <person name="Huang Z."/>
            <person name="Li C."/>
            <person name="White S."/>
            <person name="Xiong Z."/>
            <person name="Fang D."/>
            <person name="Wang B."/>
            <person name="Ming Y."/>
            <person name="Chen Y."/>
            <person name="Zheng Y."/>
            <person name="Kuraku S."/>
            <person name="Pignatelli M."/>
            <person name="Herrero J."/>
            <person name="Beal K."/>
            <person name="Nozawa M."/>
            <person name="Li Q."/>
            <person name="Wang J."/>
            <person name="Zhang H."/>
            <person name="Yu L."/>
            <person name="Shigenobu S."/>
            <person name="Wang J."/>
            <person name="Liu J."/>
            <person name="Flicek P."/>
            <person name="Searle S."/>
            <person name="Wang J."/>
            <person name="Kuratani S."/>
            <person name="Yin Y."/>
            <person name="Aken B."/>
            <person name="Zhang G."/>
            <person name="Irie N."/>
        </authorList>
    </citation>
    <scope>NUCLEOTIDE SEQUENCE [LARGE SCALE GENOMIC DNA]</scope>
</reference>
<dbReference type="PANTHER" id="PTHR33667">
    <property type="entry name" value="SI:DKEY-57N24.6"/>
    <property type="match status" value="1"/>
</dbReference>
<evidence type="ECO:0000256" key="1">
    <source>
        <dbReference type="SAM" id="MobiDB-lite"/>
    </source>
</evidence>
<feature type="region of interest" description="Disordered" evidence="1">
    <location>
        <begin position="101"/>
        <end position="121"/>
    </location>
</feature>
<dbReference type="InterPro" id="IPR027876">
    <property type="entry name" value="DUF4550"/>
</dbReference>
<dbReference type="Pfam" id="PF15084">
    <property type="entry name" value="DUF4550"/>
    <property type="match status" value="1"/>
</dbReference>
<gene>
    <name evidence="3" type="ORF">UY3_03915</name>
</gene>
<feature type="region of interest" description="Disordered" evidence="1">
    <location>
        <begin position="1"/>
        <end position="72"/>
    </location>
</feature>
<evidence type="ECO:0000313" key="4">
    <source>
        <dbReference type="Proteomes" id="UP000031443"/>
    </source>
</evidence>
<feature type="compositionally biased region" description="Acidic residues" evidence="1">
    <location>
        <begin position="28"/>
        <end position="43"/>
    </location>
</feature>
<dbReference type="EMBL" id="KB518361">
    <property type="protein sequence ID" value="EMP38875.1"/>
    <property type="molecule type" value="Genomic_DNA"/>
</dbReference>
<accession>M7BT07</accession>
<dbReference type="PANTHER" id="PTHR33667:SF7">
    <property type="entry name" value="RIKEN CDNA 1810020O05 GENE"/>
    <property type="match status" value="1"/>
</dbReference>
<feature type="domain" description="DUF4550" evidence="2">
    <location>
        <begin position="132"/>
        <end position="225"/>
    </location>
</feature>
<sequence length="1246" mass="141080">MVLQKQEEDVSGELTEPLAQDSKTKIVEEEEEALVEVELEDLGSESSFETETPNGLGDGGHPTPEDEDSGPLFFDKSLQQLDTSHTVTCTFSISLAVPMAAGPKHRPSNLTDKQRKKSSAGKDAVAIPKMRRYYHIEYFLLPGDVEPRKLDLVLFGVVAKLFVECESKVVKPWFENDQIWVSWNHSIDIHVTNEFLIKLRDHKVTLTIWDTKDKVSAKARFSKPRVPYSPVEDSDAIGGVKYTVLLQRKLFEDNQPEHSCVKIKGVKVPSAPEKPAMGLAAGESKPLPEEAELYEAPASLSVFQSLLPPSRTDDFPSVRDKILNEGNNLKQNTIVGFSDYVIPKKPVKTKFSLENPADYTNKKDPKGGKRKNSTPKRGPALKERKQSTCKVSNTQTLVAALTKKCGIASLQLDLMPLLSGERLVISRLQEKSPKILDAYVTFTIEEPLMSERQISELNPLIIRIHSATCLPMTPVPIEVLQATCVPTYCRYQFHNLPPHQTEGQTHGTHIYFKDVNVILTGTINPGELHEYFRGPPLEIEVHDRDRKMAEDIKKPSLFGDEQDDGKLSNVGLVSRKNMVYNPFTEKDNLWHPYGVAKVSLTDLLLGEKYLNISVPIHSCSVPDPGYQKDSKTEKIMGVLGSVAGPQTSPLPMGHYLESDAVLKVRVEIAVPLGLQAETADTEVADCPYGCIVYIFDYNNAPCLHDLLQEITEINAEALQLDSYPLQVIQMALATFKLKTTIKEISELDIITGFHILDGTIHLLVLEGLKDKAIKRLWEQQFDKLDYLCHSKKLRDVVHRGLLPSAEMITVLSHEFGIPLTKEDLFIPRPLLPSFFPFALQKSREVTIKPGAMHSLLDNHNEKYIQWKKEMEDKMHYKDHIQTNIDAVYLLSRKVKKPKFRAIRSSPADNKSVYNYSSQNLNSAEWAKMQLRKELAKTNIDAVYLLSRKVKKPKFRAIRSSPADNKSVYNYSSQNLNSAEWAKMQLRKELAKKPERRFAYCHEYLSAMFDPVDLDTVRKESIAKSKNMWVSPSGFVYPGFKSCIESNLHPRMPDEARLKELTEKWQENILFANILEPVLSRDRWSWDQRRIDFDLYKKPPVYLPESASATHRAVDTWLHEDSGQLQKTIFDDTKLKVYRCSTAAELTTRGPKASAQLDKLKGLLKDEPEKFSLKRPDMILQPIPALSVLQHLPATGSHPDLTRKRSTTNGFVPGLEDQHSLKWNGNIVPCHDMEHRKFEKLKGADFK</sequence>
<evidence type="ECO:0000313" key="3">
    <source>
        <dbReference type="EMBL" id="EMP38875.1"/>
    </source>
</evidence>
<dbReference type="Proteomes" id="UP000031443">
    <property type="component" value="Unassembled WGS sequence"/>
</dbReference>
<name>M7BT07_CHEMY</name>
<dbReference type="AlphaFoldDB" id="M7BT07"/>